<accession>A0A0K6H5J5</accession>
<dbReference type="PANTHER" id="PTHR42964">
    <property type="entry name" value="ENOYL-COA HYDRATASE"/>
    <property type="match status" value="1"/>
</dbReference>
<name>A0A0K6H5J5_9NEIS</name>
<dbReference type="SUPFAM" id="SSF52096">
    <property type="entry name" value="ClpP/crotonase"/>
    <property type="match status" value="1"/>
</dbReference>
<dbReference type="Gene3D" id="3.90.226.10">
    <property type="entry name" value="2-enoyl-CoA Hydratase, Chain A, domain 1"/>
    <property type="match status" value="1"/>
</dbReference>
<proteinExistence type="inferred from homology"/>
<dbReference type="GO" id="GO:0008300">
    <property type="term" value="P:isoprenoid catabolic process"/>
    <property type="evidence" value="ECO:0007669"/>
    <property type="project" value="TreeGrafter"/>
</dbReference>
<dbReference type="InterPro" id="IPR029045">
    <property type="entry name" value="ClpP/crotonase-like_dom_sf"/>
</dbReference>
<reference evidence="3" key="1">
    <citation type="submission" date="2015-08" db="EMBL/GenBank/DDBJ databases">
        <authorList>
            <person name="Varghese N."/>
        </authorList>
    </citation>
    <scope>NUCLEOTIDE SEQUENCE [LARGE SCALE GENOMIC DNA]</scope>
    <source>
        <strain evidence="3">DSM 17901</strain>
    </source>
</reference>
<dbReference type="RefSeq" id="WP_055434376.1">
    <property type="nucleotide sequence ID" value="NZ_CYHA01000007.1"/>
</dbReference>
<dbReference type="CDD" id="cd06558">
    <property type="entry name" value="crotonase-like"/>
    <property type="match status" value="1"/>
</dbReference>
<dbReference type="OrthoDB" id="9807606at2"/>
<dbReference type="InterPro" id="IPR014748">
    <property type="entry name" value="Enoyl-CoA_hydra_C"/>
</dbReference>
<comment type="similarity">
    <text evidence="1">Belongs to the enoyl-CoA hydratase/isomerase family.</text>
</comment>
<gene>
    <name evidence="2" type="ORF">Ga0061063_2596</name>
</gene>
<dbReference type="AlphaFoldDB" id="A0A0K6H5J5"/>
<dbReference type="Gene3D" id="1.10.12.10">
    <property type="entry name" value="Lyase 2-enoyl-coa Hydratase, Chain A, domain 2"/>
    <property type="match status" value="1"/>
</dbReference>
<dbReference type="PANTHER" id="PTHR42964:SF1">
    <property type="entry name" value="POLYKETIDE BIOSYNTHESIS ENOYL-COA HYDRATASE PKSH-RELATED"/>
    <property type="match status" value="1"/>
</dbReference>
<evidence type="ECO:0000313" key="2">
    <source>
        <dbReference type="EMBL" id="CUA86167.1"/>
    </source>
</evidence>
<evidence type="ECO:0000256" key="1">
    <source>
        <dbReference type="ARBA" id="ARBA00005254"/>
    </source>
</evidence>
<dbReference type="EMBL" id="CYHA01000007">
    <property type="protein sequence ID" value="CUA86167.1"/>
    <property type="molecule type" value="Genomic_DNA"/>
</dbReference>
<dbReference type="STRING" id="375574.GCA_001418035_02372"/>
<protein>
    <submittedName>
        <fullName evidence="2">Enoyl-CoA hydratase/carnithine racemase</fullName>
    </submittedName>
</protein>
<dbReference type="Proteomes" id="UP000243535">
    <property type="component" value="Unassembled WGS sequence"/>
</dbReference>
<organism evidence="2 3">
    <name type="scientific">Gulbenkiania indica</name>
    <dbReference type="NCBI Taxonomy" id="375574"/>
    <lineage>
        <taxon>Bacteria</taxon>
        <taxon>Pseudomonadati</taxon>
        <taxon>Pseudomonadota</taxon>
        <taxon>Betaproteobacteria</taxon>
        <taxon>Neisseriales</taxon>
        <taxon>Chromobacteriaceae</taxon>
        <taxon>Gulbenkiania</taxon>
    </lineage>
</organism>
<evidence type="ECO:0000313" key="3">
    <source>
        <dbReference type="Proteomes" id="UP000243535"/>
    </source>
</evidence>
<dbReference type="InterPro" id="IPR001753">
    <property type="entry name" value="Enoyl-CoA_hydra/iso"/>
</dbReference>
<dbReference type="GO" id="GO:0003824">
    <property type="term" value="F:catalytic activity"/>
    <property type="evidence" value="ECO:0007669"/>
    <property type="project" value="UniProtKB-ARBA"/>
</dbReference>
<keyword evidence="3" id="KW-1185">Reference proteome</keyword>
<dbReference type="InterPro" id="IPR051683">
    <property type="entry name" value="Enoyl-CoA_Hydratase/Isomerase"/>
</dbReference>
<dbReference type="Pfam" id="PF00378">
    <property type="entry name" value="ECH_1"/>
    <property type="match status" value="1"/>
</dbReference>
<sequence>MNEAVTLSIDARGVAVIALNRPELHNALDDHAVALLCRHLTRLAEDRSVRVVVLTGNGISFSTGHDIDWMRRMATSTPEALQTDARQVAQMLALLDTLPQPTIARVHGSAFGMGAGLVACCDVAIGVSDALFGFSDVKLGVIPAMVTPYIIRTIGERATRRYFITAERFNAGKAKRLGLLHQVVENDEIDYAVDHMVSHLLINGPHAMTAAKHLVATIGSAGLSPGVTDLTVDTIVRLRGSDEGREGILAFLEKRKPGWVD</sequence>